<evidence type="ECO:0000313" key="1">
    <source>
        <dbReference type="EMBL" id="SPH16924.1"/>
    </source>
</evidence>
<reference evidence="1 2" key="1">
    <citation type="submission" date="2018-03" db="EMBL/GenBank/DDBJ databases">
        <authorList>
            <person name="Keele B.F."/>
        </authorList>
    </citation>
    <scope>NUCLEOTIDE SEQUENCE [LARGE SCALE GENOMIC DNA]</scope>
    <source>
        <strain evidence="1 2">CECT 8626</strain>
    </source>
</reference>
<keyword evidence="2" id="KW-1185">Reference proteome</keyword>
<organism evidence="1 2">
    <name type="scientific">Albidovulum aquaemixtae</name>
    <dbReference type="NCBI Taxonomy" id="1542388"/>
    <lineage>
        <taxon>Bacteria</taxon>
        <taxon>Pseudomonadati</taxon>
        <taxon>Pseudomonadota</taxon>
        <taxon>Alphaproteobacteria</taxon>
        <taxon>Rhodobacterales</taxon>
        <taxon>Paracoccaceae</taxon>
        <taxon>Albidovulum</taxon>
    </lineage>
</organism>
<dbReference type="EMBL" id="OMOQ01000001">
    <property type="protein sequence ID" value="SPH16924.1"/>
    <property type="molecule type" value="Genomic_DNA"/>
</dbReference>
<gene>
    <name evidence="1" type="ORF">DEA8626_00438</name>
</gene>
<accession>A0A2R8B2S1</accession>
<dbReference type="Proteomes" id="UP000244924">
    <property type="component" value="Unassembled WGS sequence"/>
</dbReference>
<dbReference type="AlphaFoldDB" id="A0A2R8B2S1"/>
<protein>
    <submittedName>
        <fullName evidence="1">Uncharacterized protein</fullName>
    </submittedName>
</protein>
<name>A0A2R8B2S1_9RHOB</name>
<sequence length="66" mass="7805">MLAPFDTNLLKYSAQHLQSWTEAERGAARLTPKPRPIRRWIISWWLTLTSRRTCQLKPAPRDRTLC</sequence>
<proteinExistence type="predicted"/>
<evidence type="ECO:0000313" key="2">
    <source>
        <dbReference type="Proteomes" id="UP000244924"/>
    </source>
</evidence>